<evidence type="ECO:0000313" key="3">
    <source>
        <dbReference type="Proteomes" id="UP000298061"/>
    </source>
</evidence>
<sequence length="299" mass="30880">MRTTHPGSSQPSAIPQNADGPTIVAKDLPSGSAEDSLAEAEEPESAFELGDLPVPEARASGFMVSPDGMGFTDEFLDAVHAILGLNDDVTISPHDPVFRPRVPAQDVPVQYPLKAKKAPEPASEPAPEVDEGPSAVPSEFVDPNAARSRSPPLGKCWALRSGQVDWKTTAEMRMLNDDRREAEAAAKAAVRSSKRRKLNRSDGAPTADEHADGAAGPSNGPGTSSSSNAPARGGVPTRARGSGQGRGSSNRGHGAARGRDSTARGRGAARGCDSTARGRAAAQGRGAARGRSSGKKRAQ</sequence>
<feature type="region of interest" description="Disordered" evidence="1">
    <location>
        <begin position="177"/>
        <end position="299"/>
    </location>
</feature>
<evidence type="ECO:0000256" key="1">
    <source>
        <dbReference type="SAM" id="MobiDB-lite"/>
    </source>
</evidence>
<dbReference type="AlphaFoldDB" id="A0A4Y9ZYU7"/>
<feature type="compositionally biased region" description="Polar residues" evidence="1">
    <location>
        <begin position="1"/>
        <end position="15"/>
    </location>
</feature>
<comment type="caution">
    <text evidence="2">The sequence shown here is derived from an EMBL/GenBank/DDBJ whole genome shotgun (WGS) entry which is preliminary data.</text>
</comment>
<feature type="region of interest" description="Disordered" evidence="1">
    <location>
        <begin position="1"/>
        <end position="53"/>
    </location>
</feature>
<feature type="compositionally biased region" description="Low complexity" evidence="1">
    <location>
        <begin position="277"/>
        <end position="291"/>
    </location>
</feature>
<feature type="region of interest" description="Disordered" evidence="1">
    <location>
        <begin position="114"/>
        <end position="162"/>
    </location>
</feature>
<accession>A0A4Y9ZYU7</accession>
<protein>
    <submittedName>
        <fullName evidence="2">Uncharacterized protein</fullName>
    </submittedName>
</protein>
<proteinExistence type="predicted"/>
<reference evidence="2 3" key="1">
    <citation type="submission" date="2019-02" db="EMBL/GenBank/DDBJ databases">
        <title>Genome sequencing of the rare red list fungi Hericium alpestre (H. flagellum).</title>
        <authorList>
            <person name="Buettner E."/>
            <person name="Kellner H."/>
        </authorList>
    </citation>
    <scope>NUCLEOTIDE SEQUENCE [LARGE SCALE GENOMIC DNA]</scope>
    <source>
        <strain evidence="2 3">DSM 108284</strain>
    </source>
</reference>
<feature type="compositionally biased region" description="Low complexity" evidence="1">
    <location>
        <begin position="213"/>
        <end position="231"/>
    </location>
</feature>
<feature type="compositionally biased region" description="Acidic residues" evidence="1">
    <location>
        <begin position="36"/>
        <end position="45"/>
    </location>
</feature>
<evidence type="ECO:0000313" key="2">
    <source>
        <dbReference type="EMBL" id="TFY80002.1"/>
    </source>
</evidence>
<keyword evidence="3" id="KW-1185">Reference proteome</keyword>
<organism evidence="2 3">
    <name type="scientific">Hericium alpestre</name>
    <dbReference type="NCBI Taxonomy" id="135208"/>
    <lineage>
        <taxon>Eukaryota</taxon>
        <taxon>Fungi</taxon>
        <taxon>Dikarya</taxon>
        <taxon>Basidiomycota</taxon>
        <taxon>Agaricomycotina</taxon>
        <taxon>Agaricomycetes</taxon>
        <taxon>Russulales</taxon>
        <taxon>Hericiaceae</taxon>
        <taxon>Hericium</taxon>
    </lineage>
</organism>
<dbReference type="Proteomes" id="UP000298061">
    <property type="component" value="Unassembled WGS sequence"/>
</dbReference>
<dbReference type="EMBL" id="SFCI01000406">
    <property type="protein sequence ID" value="TFY80002.1"/>
    <property type="molecule type" value="Genomic_DNA"/>
</dbReference>
<gene>
    <name evidence="2" type="ORF">EWM64_g4012</name>
</gene>
<name>A0A4Y9ZYU7_9AGAM</name>